<dbReference type="PANTHER" id="PTHR43570">
    <property type="entry name" value="ALDEHYDE DEHYDROGENASE"/>
    <property type="match status" value="1"/>
</dbReference>
<dbReference type="Gene3D" id="3.40.309.10">
    <property type="entry name" value="Aldehyde Dehydrogenase, Chain A, domain 2"/>
    <property type="match status" value="1"/>
</dbReference>
<accession>A0A449B705</accession>
<evidence type="ECO:0000256" key="2">
    <source>
        <dbReference type="ARBA" id="ARBA00023002"/>
    </source>
</evidence>
<sequence>MTNILKKQLLKLRTQIIYFESDLIEALKKDLNKSEHETLISELYPVYKELKFFIKNSRKITKMRSLKTLSNNLLSHKGHFYKPHGEVLIFSTWNYPFNLALNPFIGAFAMGNKISMSLHPFTPNTNEVISKILKPFDNVEVLTLKTIEEILDYKKWDFIFFTGGELTGEKIRTKAYELKIPYCLELGGKSPVIVTESANLKLAAEQILYGKILNSGQTCVAPDYLIVHESVKDAFDKIIQKEIKNNKLDIMHLDSNISKIINIQTFDNLVKEIDKDTSNISNDPLKQKISLCYLNKEHLNSNFEQKEIMGPVVYTKTYKNWEDISKIISSNPNPLIIYLFSENKIDFQRVKTLNSGNLMINATIDLVADSKLAFGGYKNSGYGKYHGWASVELFSFKTAYLKVKRDIYMKFKKYPYTAKKLGILRKYLNIIK</sequence>
<organism evidence="8 9">
    <name type="scientific">Mycoplasmopsis columboralis</name>
    <dbReference type="NCBI Taxonomy" id="171282"/>
    <lineage>
        <taxon>Bacteria</taxon>
        <taxon>Bacillati</taxon>
        <taxon>Mycoplasmatota</taxon>
        <taxon>Mycoplasmoidales</taxon>
        <taxon>Metamycoplasmataceae</taxon>
        <taxon>Mycoplasmopsis</taxon>
    </lineage>
</organism>
<feature type="active site" evidence="4">
    <location>
        <position position="219"/>
    </location>
</feature>
<dbReference type="KEGG" id="mcou:NCTC10179_00494"/>
<evidence type="ECO:0000256" key="5">
    <source>
        <dbReference type="PROSITE-ProRule" id="PRU10007"/>
    </source>
</evidence>
<keyword evidence="9" id="KW-1185">Reference proteome</keyword>
<keyword evidence="2 3" id="KW-0560">Oxidoreductase</keyword>
<feature type="active site" evidence="4 5">
    <location>
        <position position="185"/>
    </location>
</feature>
<dbReference type="InterPro" id="IPR016161">
    <property type="entry name" value="Ald_DH/histidinol_DH"/>
</dbReference>
<dbReference type="PANTHER" id="PTHR43570:SF16">
    <property type="entry name" value="ALDEHYDE DEHYDROGENASE TYPE III, ISOFORM Q"/>
    <property type="match status" value="1"/>
</dbReference>
<dbReference type="GO" id="GO:0004029">
    <property type="term" value="F:aldehyde dehydrogenase (NAD+) activity"/>
    <property type="evidence" value="ECO:0007669"/>
    <property type="project" value="TreeGrafter"/>
</dbReference>
<dbReference type="RefSeq" id="WP_036434794.1">
    <property type="nucleotide sequence ID" value="NZ_LR215039.1"/>
</dbReference>
<dbReference type="EMBL" id="LR215039">
    <property type="protein sequence ID" value="VEU76318.1"/>
    <property type="molecule type" value="Genomic_DNA"/>
</dbReference>
<dbReference type="Proteomes" id="UP000289497">
    <property type="component" value="Chromosome"/>
</dbReference>
<dbReference type="InterPro" id="IPR016163">
    <property type="entry name" value="Ald_DH_C"/>
</dbReference>
<gene>
    <name evidence="8" type="primary">calB</name>
    <name evidence="8" type="ORF">NCTC10179_00494</name>
</gene>
<dbReference type="Gene3D" id="3.40.605.10">
    <property type="entry name" value="Aldehyde Dehydrogenase, Chain A, domain 1"/>
    <property type="match status" value="1"/>
</dbReference>
<proteinExistence type="inferred from homology"/>
<protein>
    <recommendedName>
        <fullName evidence="3">Aldehyde dehydrogenase</fullName>
    </recommendedName>
</protein>
<evidence type="ECO:0000313" key="9">
    <source>
        <dbReference type="Proteomes" id="UP000289497"/>
    </source>
</evidence>
<dbReference type="OrthoDB" id="9762913at2"/>
<name>A0A449B705_9BACT</name>
<reference evidence="8 9" key="1">
    <citation type="submission" date="2019-01" db="EMBL/GenBank/DDBJ databases">
        <authorList>
            <consortium name="Pathogen Informatics"/>
        </authorList>
    </citation>
    <scope>NUCLEOTIDE SEQUENCE [LARGE SCALE GENOMIC DNA]</scope>
    <source>
        <strain evidence="8 9">NCTC10179</strain>
    </source>
</reference>
<dbReference type="AlphaFoldDB" id="A0A449B705"/>
<dbReference type="Pfam" id="PF00171">
    <property type="entry name" value="Aldedh"/>
    <property type="match status" value="1"/>
</dbReference>
<dbReference type="InterPro" id="IPR012394">
    <property type="entry name" value="Aldehyde_DH_NAD(P)"/>
</dbReference>
<evidence type="ECO:0000259" key="7">
    <source>
        <dbReference type="Pfam" id="PF00171"/>
    </source>
</evidence>
<evidence type="ECO:0000256" key="3">
    <source>
        <dbReference type="PIRNR" id="PIRNR036492"/>
    </source>
</evidence>
<dbReference type="InterPro" id="IPR015590">
    <property type="entry name" value="Aldehyde_DH_dom"/>
</dbReference>
<evidence type="ECO:0000256" key="4">
    <source>
        <dbReference type="PIRSR" id="PIRSR036492-1"/>
    </source>
</evidence>
<evidence type="ECO:0000256" key="6">
    <source>
        <dbReference type="RuleBase" id="RU003345"/>
    </source>
</evidence>
<evidence type="ECO:0000256" key="1">
    <source>
        <dbReference type="ARBA" id="ARBA00009986"/>
    </source>
</evidence>
<comment type="similarity">
    <text evidence="1 3 6">Belongs to the aldehyde dehydrogenase family.</text>
</comment>
<dbReference type="InterPro" id="IPR016162">
    <property type="entry name" value="Ald_DH_N"/>
</dbReference>
<dbReference type="GO" id="GO:0006081">
    <property type="term" value="P:aldehyde metabolic process"/>
    <property type="evidence" value="ECO:0007669"/>
    <property type="project" value="InterPro"/>
</dbReference>
<dbReference type="PROSITE" id="PS00687">
    <property type="entry name" value="ALDEHYDE_DEHYDR_GLU"/>
    <property type="match status" value="1"/>
</dbReference>
<dbReference type="PIRSF" id="PIRSF036492">
    <property type="entry name" value="ALDH"/>
    <property type="match status" value="1"/>
</dbReference>
<dbReference type="SUPFAM" id="SSF53720">
    <property type="entry name" value="ALDH-like"/>
    <property type="match status" value="1"/>
</dbReference>
<feature type="domain" description="Aldehyde dehydrogenase" evidence="7">
    <location>
        <begin position="9"/>
        <end position="394"/>
    </location>
</feature>
<dbReference type="GO" id="GO:0005737">
    <property type="term" value="C:cytoplasm"/>
    <property type="evidence" value="ECO:0007669"/>
    <property type="project" value="TreeGrafter"/>
</dbReference>
<evidence type="ECO:0000313" key="8">
    <source>
        <dbReference type="EMBL" id="VEU76318.1"/>
    </source>
</evidence>
<dbReference type="InterPro" id="IPR029510">
    <property type="entry name" value="Ald_DH_CS_GLU"/>
</dbReference>